<dbReference type="EMBL" id="OBDO01000006">
    <property type="protein sequence ID" value="SNX97264.1"/>
    <property type="molecule type" value="Genomic_DNA"/>
</dbReference>
<proteinExistence type="predicted"/>
<reference evidence="2 3" key="1">
    <citation type="submission" date="2017-09" db="EMBL/GenBank/DDBJ databases">
        <authorList>
            <person name="Ehlers B."/>
            <person name="Leendertz F.H."/>
        </authorList>
    </citation>
    <scope>NUCLEOTIDE SEQUENCE [LARGE SCALE GENOMIC DNA]</scope>
    <source>
        <strain evidence="2 3">DSM 46844</strain>
    </source>
</reference>
<evidence type="ECO:0000313" key="2">
    <source>
        <dbReference type="EMBL" id="SNX97264.1"/>
    </source>
</evidence>
<name>A0A285EGD8_9ACTN</name>
<dbReference type="AlphaFoldDB" id="A0A285EGD8"/>
<protein>
    <submittedName>
        <fullName evidence="2">Uncharacterized protein</fullName>
    </submittedName>
</protein>
<evidence type="ECO:0000256" key="1">
    <source>
        <dbReference type="SAM" id="MobiDB-lite"/>
    </source>
</evidence>
<organism evidence="2 3">
    <name type="scientific">Geodermatophilus sabuli</name>
    <dbReference type="NCBI Taxonomy" id="1564158"/>
    <lineage>
        <taxon>Bacteria</taxon>
        <taxon>Bacillati</taxon>
        <taxon>Actinomycetota</taxon>
        <taxon>Actinomycetes</taxon>
        <taxon>Geodermatophilales</taxon>
        <taxon>Geodermatophilaceae</taxon>
        <taxon>Geodermatophilus</taxon>
    </lineage>
</organism>
<feature type="compositionally biased region" description="Acidic residues" evidence="1">
    <location>
        <begin position="9"/>
        <end position="22"/>
    </location>
</feature>
<keyword evidence="3" id="KW-1185">Reference proteome</keyword>
<accession>A0A285EGD8</accession>
<dbReference type="Proteomes" id="UP000219514">
    <property type="component" value="Unassembled WGS sequence"/>
</dbReference>
<sequence>MAGGSYGSTEDDDGLLLDEMFLDETTSGRSHPC</sequence>
<gene>
    <name evidence="2" type="ORF">SAMN06893097_106214</name>
</gene>
<evidence type="ECO:0000313" key="3">
    <source>
        <dbReference type="Proteomes" id="UP000219514"/>
    </source>
</evidence>
<feature type="region of interest" description="Disordered" evidence="1">
    <location>
        <begin position="1"/>
        <end position="33"/>
    </location>
</feature>
<feature type="compositionally biased region" description="Polar residues" evidence="1">
    <location>
        <begin position="24"/>
        <end position="33"/>
    </location>
</feature>